<name>A0A6G1HSC5_9PEZI</name>
<dbReference type="EMBL" id="ML996699">
    <property type="protein sequence ID" value="KAF2398766.1"/>
    <property type="molecule type" value="Genomic_DNA"/>
</dbReference>
<gene>
    <name evidence="1" type="ORF">EJ06DRAFT_531855</name>
</gene>
<evidence type="ECO:0000313" key="1">
    <source>
        <dbReference type="EMBL" id="KAF2398766.1"/>
    </source>
</evidence>
<keyword evidence="2" id="KW-1185">Reference proteome</keyword>
<reference evidence="1" key="1">
    <citation type="journal article" date="2020" name="Stud. Mycol.">
        <title>101 Dothideomycetes genomes: a test case for predicting lifestyles and emergence of pathogens.</title>
        <authorList>
            <person name="Haridas S."/>
            <person name="Albert R."/>
            <person name="Binder M."/>
            <person name="Bloem J."/>
            <person name="Labutti K."/>
            <person name="Salamov A."/>
            <person name="Andreopoulos B."/>
            <person name="Baker S."/>
            <person name="Barry K."/>
            <person name="Bills G."/>
            <person name="Bluhm B."/>
            <person name="Cannon C."/>
            <person name="Castanera R."/>
            <person name="Culley D."/>
            <person name="Daum C."/>
            <person name="Ezra D."/>
            <person name="Gonzalez J."/>
            <person name="Henrissat B."/>
            <person name="Kuo A."/>
            <person name="Liang C."/>
            <person name="Lipzen A."/>
            <person name="Lutzoni F."/>
            <person name="Magnuson J."/>
            <person name="Mondo S."/>
            <person name="Nolan M."/>
            <person name="Ohm R."/>
            <person name="Pangilinan J."/>
            <person name="Park H.-J."/>
            <person name="Ramirez L."/>
            <person name="Alfaro M."/>
            <person name="Sun H."/>
            <person name="Tritt A."/>
            <person name="Yoshinaga Y."/>
            <person name="Zwiers L.-H."/>
            <person name="Turgeon B."/>
            <person name="Goodwin S."/>
            <person name="Spatafora J."/>
            <person name="Crous P."/>
            <person name="Grigoriev I."/>
        </authorList>
    </citation>
    <scope>NUCLEOTIDE SEQUENCE</scope>
    <source>
        <strain evidence="1">CBS 262.69</strain>
    </source>
</reference>
<proteinExistence type="predicted"/>
<organism evidence="1 2">
    <name type="scientific">Trichodelitschia bisporula</name>
    <dbReference type="NCBI Taxonomy" id="703511"/>
    <lineage>
        <taxon>Eukaryota</taxon>
        <taxon>Fungi</taxon>
        <taxon>Dikarya</taxon>
        <taxon>Ascomycota</taxon>
        <taxon>Pezizomycotina</taxon>
        <taxon>Dothideomycetes</taxon>
        <taxon>Dothideomycetes incertae sedis</taxon>
        <taxon>Phaeotrichales</taxon>
        <taxon>Phaeotrichaceae</taxon>
        <taxon>Trichodelitschia</taxon>
    </lineage>
</organism>
<accession>A0A6G1HSC5</accession>
<protein>
    <submittedName>
        <fullName evidence="1">Uncharacterized protein</fullName>
    </submittedName>
</protein>
<evidence type="ECO:0000313" key="2">
    <source>
        <dbReference type="Proteomes" id="UP000799640"/>
    </source>
</evidence>
<dbReference type="AlphaFoldDB" id="A0A6G1HSC5"/>
<dbReference type="Proteomes" id="UP000799640">
    <property type="component" value="Unassembled WGS sequence"/>
</dbReference>
<sequence length="61" mass="6845">MMLVAGVNAEMECRPSAVPVRKLAMGAEVITTSASCGNFRQYRYEPARTAVRCRYFDLREA</sequence>